<dbReference type="GO" id="GO:0003676">
    <property type="term" value="F:nucleic acid binding"/>
    <property type="evidence" value="ECO:0007669"/>
    <property type="project" value="InterPro"/>
</dbReference>
<dbReference type="InterPro" id="IPR011320">
    <property type="entry name" value="RNase_H1_N"/>
</dbReference>
<reference evidence="2 3" key="1">
    <citation type="submission" date="2018-08" db="EMBL/GenBank/DDBJ databases">
        <title>Genomic Encyclopedia of Archaeal and Bacterial Type Strains, Phase II (KMG-II): from individual species to whole genera.</title>
        <authorList>
            <person name="Goeker M."/>
        </authorList>
    </citation>
    <scope>NUCLEOTIDE SEQUENCE [LARGE SCALE GENOMIC DNA]</scope>
    <source>
        <strain evidence="2 3">ATCC 27112</strain>
    </source>
</reference>
<dbReference type="SUPFAM" id="SSF53098">
    <property type="entry name" value="Ribonuclease H-like"/>
    <property type="match status" value="1"/>
</dbReference>
<evidence type="ECO:0000313" key="3">
    <source>
        <dbReference type="Proteomes" id="UP000266506"/>
    </source>
</evidence>
<dbReference type="InterPro" id="IPR009027">
    <property type="entry name" value="Ribosomal_bL9/RNase_H1_N"/>
</dbReference>
<evidence type="ECO:0000259" key="1">
    <source>
        <dbReference type="PROSITE" id="PS50879"/>
    </source>
</evidence>
<dbReference type="Gene3D" id="3.30.420.10">
    <property type="entry name" value="Ribonuclease H-like superfamily/Ribonuclease H"/>
    <property type="match status" value="1"/>
</dbReference>
<organism evidence="2 3">
    <name type="scientific">Anaeroplasma bactoclasticum</name>
    <dbReference type="NCBI Taxonomy" id="2088"/>
    <lineage>
        <taxon>Bacteria</taxon>
        <taxon>Bacillati</taxon>
        <taxon>Mycoplasmatota</taxon>
        <taxon>Mollicutes</taxon>
        <taxon>Anaeroplasmatales</taxon>
        <taxon>Anaeroplasmataceae</taxon>
        <taxon>Anaeroplasma</taxon>
    </lineage>
</organism>
<dbReference type="OrthoDB" id="9811552at2"/>
<comment type="caution">
    <text evidence="2">The sequence shown here is derived from an EMBL/GenBank/DDBJ whole genome shotgun (WGS) entry which is preliminary data.</text>
</comment>
<protein>
    <submittedName>
        <fullName evidence="2">Ribonuclease HI</fullName>
    </submittedName>
</protein>
<dbReference type="EMBL" id="QXEV01000005">
    <property type="protein sequence ID" value="RIA77971.1"/>
    <property type="molecule type" value="Genomic_DNA"/>
</dbReference>
<dbReference type="Proteomes" id="UP000266506">
    <property type="component" value="Unassembled WGS sequence"/>
</dbReference>
<name>A0A397S5G7_9MOLU</name>
<accession>A0A397S5G7</accession>
<dbReference type="AlphaFoldDB" id="A0A397S5G7"/>
<sequence>MVKYYAIKDDTKSEIVDSWDECKSHLKNYNSPKYKSFKTKEEAEAFINDIVLDDNITAPKAYIDGSYDNDTGCYSFGGILIIDGKEYPYKKKFEKDEYSDLRNVAGEIQGAGFIIAYCVKKGIKELHIFYDYLGIEKWFTHEWKANSKIAIEYQMLSDRVKDKIKVVFHKVKSHTNNYYNDYADKLAKDALGI</sequence>
<proteinExistence type="predicted"/>
<feature type="domain" description="RNase H type-1" evidence="1">
    <location>
        <begin position="55"/>
        <end position="192"/>
    </location>
</feature>
<dbReference type="PROSITE" id="PS50879">
    <property type="entry name" value="RNASE_H_1"/>
    <property type="match status" value="1"/>
</dbReference>
<dbReference type="InterPro" id="IPR036397">
    <property type="entry name" value="RNaseH_sf"/>
</dbReference>
<dbReference type="Pfam" id="PF01693">
    <property type="entry name" value="Cauli_VI"/>
    <property type="match status" value="1"/>
</dbReference>
<dbReference type="InParanoid" id="A0A397S5G7"/>
<dbReference type="InterPro" id="IPR002156">
    <property type="entry name" value="RNaseH_domain"/>
</dbReference>
<dbReference type="CDD" id="cd09277">
    <property type="entry name" value="RNase_HI_bacteria_like"/>
    <property type="match status" value="1"/>
</dbReference>
<keyword evidence="3" id="KW-1185">Reference proteome</keyword>
<dbReference type="GO" id="GO:0004523">
    <property type="term" value="F:RNA-DNA hybrid ribonuclease activity"/>
    <property type="evidence" value="ECO:0007669"/>
    <property type="project" value="InterPro"/>
</dbReference>
<dbReference type="SUPFAM" id="SSF55658">
    <property type="entry name" value="L9 N-domain-like"/>
    <property type="match status" value="1"/>
</dbReference>
<dbReference type="Gene3D" id="3.40.970.10">
    <property type="entry name" value="Ribonuclease H1, N-terminal domain"/>
    <property type="match status" value="1"/>
</dbReference>
<dbReference type="RefSeq" id="WP_119015920.1">
    <property type="nucleotide sequence ID" value="NZ_QXEV01000005.1"/>
</dbReference>
<dbReference type="InterPro" id="IPR037056">
    <property type="entry name" value="RNase_H1_N_sf"/>
</dbReference>
<gene>
    <name evidence="2" type="ORF">EI71_00754</name>
</gene>
<evidence type="ECO:0000313" key="2">
    <source>
        <dbReference type="EMBL" id="RIA77971.1"/>
    </source>
</evidence>
<dbReference type="InterPro" id="IPR012337">
    <property type="entry name" value="RNaseH-like_sf"/>
</dbReference>